<organism evidence="2 3">
    <name type="scientific">Nocardia niwae</name>
    <dbReference type="NCBI Taxonomy" id="626084"/>
    <lineage>
        <taxon>Bacteria</taxon>
        <taxon>Bacillati</taxon>
        <taxon>Actinomycetota</taxon>
        <taxon>Actinomycetes</taxon>
        <taxon>Mycobacteriales</taxon>
        <taxon>Nocardiaceae</taxon>
        <taxon>Nocardia</taxon>
    </lineage>
</organism>
<dbReference type="EMBL" id="JBEYBR010000041">
    <property type="protein sequence ID" value="MEU2123558.1"/>
    <property type="molecule type" value="Genomic_DNA"/>
</dbReference>
<dbReference type="Gene3D" id="3.40.430.10">
    <property type="entry name" value="Dihydrofolate Reductase, subunit A"/>
    <property type="match status" value="1"/>
</dbReference>
<dbReference type="SUPFAM" id="SSF53597">
    <property type="entry name" value="Dihydrofolate reductase-like"/>
    <property type="match status" value="1"/>
</dbReference>
<feature type="domain" description="Bacterial bifunctional deaminase-reductase C-terminal" evidence="1">
    <location>
        <begin position="3"/>
        <end position="183"/>
    </location>
</feature>
<reference evidence="2 3" key="1">
    <citation type="submission" date="2024-06" db="EMBL/GenBank/DDBJ databases">
        <title>The Natural Products Discovery Center: Release of the First 8490 Sequenced Strains for Exploring Actinobacteria Biosynthetic Diversity.</title>
        <authorList>
            <person name="Kalkreuter E."/>
            <person name="Kautsar S.A."/>
            <person name="Yang D."/>
            <person name="Bader C.D."/>
            <person name="Teijaro C.N."/>
            <person name="Fluegel L."/>
            <person name="Davis C.M."/>
            <person name="Simpson J.R."/>
            <person name="Lauterbach L."/>
            <person name="Steele A.D."/>
            <person name="Gui C."/>
            <person name="Meng S."/>
            <person name="Li G."/>
            <person name="Viehrig K."/>
            <person name="Ye F."/>
            <person name="Su P."/>
            <person name="Kiefer A.F."/>
            <person name="Nichols A."/>
            <person name="Cepeda A.J."/>
            <person name="Yan W."/>
            <person name="Fan B."/>
            <person name="Jiang Y."/>
            <person name="Adhikari A."/>
            <person name="Zheng C.-J."/>
            <person name="Schuster L."/>
            <person name="Cowan T.M."/>
            <person name="Smanski M.J."/>
            <person name="Chevrette M.G."/>
            <person name="De Carvalho L.P.S."/>
            <person name="Shen B."/>
        </authorList>
    </citation>
    <scope>NUCLEOTIDE SEQUENCE [LARGE SCALE GENOMIC DNA]</scope>
    <source>
        <strain evidence="2 3">NPDC019434</strain>
    </source>
</reference>
<protein>
    <submittedName>
        <fullName evidence="2">Dihydrofolate reductase family protein</fullName>
    </submittedName>
</protein>
<comment type="caution">
    <text evidence="2">The sequence shown here is derived from an EMBL/GenBank/DDBJ whole genome shotgun (WGS) entry which is preliminary data.</text>
</comment>
<sequence length="191" mass="20990">MRKLVYYVAVSLDGYIAGPQGEFDFYPMCEDMMAWITERYPETVPTPLRESVGMPLDAPNKTLDTVVMGRGAYEPGLAIGSTSPYNHLKQYVFSSTLAPVDNPQVEIVVTDPVELVRRLKKEAGLDIWLCGGGNLAGQLLGEVDQLIIKSYPVVAGDGVGAFTGNFDPTQFQITRRESFTSGAQVTWFDRA</sequence>
<accession>A0ABV2XCC9</accession>
<dbReference type="InterPro" id="IPR024072">
    <property type="entry name" value="DHFR-like_dom_sf"/>
</dbReference>
<dbReference type="InterPro" id="IPR002734">
    <property type="entry name" value="RibDG_C"/>
</dbReference>
<evidence type="ECO:0000313" key="3">
    <source>
        <dbReference type="Proteomes" id="UP001550535"/>
    </source>
</evidence>
<dbReference type="RefSeq" id="WP_357991853.1">
    <property type="nucleotide sequence ID" value="NZ_JBEYBR010000041.1"/>
</dbReference>
<evidence type="ECO:0000259" key="1">
    <source>
        <dbReference type="Pfam" id="PF01872"/>
    </source>
</evidence>
<gene>
    <name evidence="2" type="ORF">ABZ507_17240</name>
</gene>
<proteinExistence type="predicted"/>
<keyword evidence="3" id="KW-1185">Reference proteome</keyword>
<dbReference type="Proteomes" id="UP001550535">
    <property type="component" value="Unassembled WGS sequence"/>
</dbReference>
<dbReference type="InterPro" id="IPR050765">
    <property type="entry name" value="Riboflavin_Biosynth_HTPR"/>
</dbReference>
<dbReference type="Pfam" id="PF01872">
    <property type="entry name" value="RibD_C"/>
    <property type="match status" value="1"/>
</dbReference>
<dbReference type="PANTHER" id="PTHR38011:SF11">
    <property type="entry name" value="2,5-DIAMINO-6-RIBOSYLAMINO-4(3H)-PYRIMIDINONE 5'-PHOSPHATE REDUCTASE"/>
    <property type="match status" value="1"/>
</dbReference>
<dbReference type="PANTHER" id="PTHR38011">
    <property type="entry name" value="DIHYDROFOLATE REDUCTASE FAMILY PROTEIN (AFU_ORTHOLOGUE AFUA_8G06820)"/>
    <property type="match status" value="1"/>
</dbReference>
<name>A0ABV2XCC9_9NOCA</name>
<evidence type="ECO:0000313" key="2">
    <source>
        <dbReference type="EMBL" id="MEU2123558.1"/>
    </source>
</evidence>